<protein>
    <submittedName>
        <fullName evidence="7">Branched-chain amino acid transport permease</fullName>
    </submittedName>
</protein>
<organism evidence="7 8">
    <name type="scientific">Bordetella petrii (strain ATCC BAA-461 / DSM 12804 / CCUG 43448 / CIP 107267 / Se-1111R)</name>
    <dbReference type="NCBI Taxonomy" id="340100"/>
    <lineage>
        <taxon>Bacteria</taxon>
        <taxon>Pseudomonadati</taxon>
        <taxon>Pseudomonadota</taxon>
        <taxon>Betaproteobacteria</taxon>
        <taxon>Burkholderiales</taxon>
        <taxon>Alcaligenaceae</taxon>
        <taxon>Bordetella</taxon>
    </lineage>
</organism>
<evidence type="ECO:0000256" key="6">
    <source>
        <dbReference type="SAM" id="Phobius"/>
    </source>
</evidence>
<dbReference type="GO" id="GO:0005886">
    <property type="term" value="C:plasma membrane"/>
    <property type="evidence" value="ECO:0007669"/>
    <property type="project" value="UniProtKB-SubCell"/>
</dbReference>
<comment type="subcellular location">
    <subcellularLocation>
        <location evidence="1">Cell membrane</location>
        <topology evidence="1">Multi-pass membrane protein</topology>
    </subcellularLocation>
</comment>
<evidence type="ECO:0000256" key="4">
    <source>
        <dbReference type="ARBA" id="ARBA00022989"/>
    </source>
</evidence>
<evidence type="ECO:0000256" key="5">
    <source>
        <dbReference type="ARBA" id="ARBA00023136"/>
    </source>
</evidence>
<proteinExistence type="predicted"/>
<feature type="transmembrane region" description="Helical" evidence="6">
    <location>
        <begin position="61"/>
        <end position="78"/>
    </location>
</feature>
<feature type="transmembrane region" description="Helical" evidence="6">
    <location>
        <begin position="31"/>
        <end position="49"/>
    </location>
</feature>
<dbReference type="AlphaFoldDB" id="A9IDI4"/>
<feature type="transmembrane region" description="Helical" evidence="6">
    <location>
        <begin position="84"/>
        <end position="104"/>
    </location>
</feature>
<dbReference type="STRING" id="94624.Bpet4492"/>
<feature type="transmembrane region" description="Helical" evidence="6">
    <location>
        <begin position="109"/>
        <end position="129"/>
    </location>
</feature>
<dbReference type="EMBL" id="AM902716">
    <property type="protein sequence ID" value="CAP44843.1"/>
    <property type="molecule type" value="Genomic_DNA"/>
</dbReference>
<gene>
    <name evidence="7" type="ordered locus">Bpet4492</name>
</gene>
<reference evidence="7 8" key="1">
    <citation type="journal article" date="2008" name="BMC Genomics">
        <title>The missing link: Bordetella petrii is endowed with both the metabolic versatility of environmental bacteria and virulence traits of pathogenic Bordetellae.</title>
        <authorList>
            <person name="Gross R."/>
            <person name="Guzman C.A."/>
            <person name="Sebaihia M."/>
            <person name="Martins Dos Santos V.A."/>
            <person name="Pieper D.H."/>
            <person name="Koebnik R."/>
            <person name="Lechner M."/>
            <person name="Bartels D."/>
            <person name="Buhrmester J."/>
            <person name="Choudhuri J.V."/>
            <person name="Ebensen T."/>
            <person name="Gaigalat L."/>
            <person name="Herrmann S."/>
            <person name="Khachane A.N."/>
            <person name="Larisch C."/>
            <person name="Link S."/>
            <person name="Linke B."/>
            <person name="Meyer F."/>
            <person name="Mormann S."/>
            <person name="Nakunst D."/>
            <person name="Rueckert C."/>
            <person name="Schneiker-Bekel S."/>
            <person name="Schulze K."/>
            <person name="Vorhoelter F.J."/>
            <person name="Yevsa T."/>
            <person name="Engle J.T."/>
            <person name="Goldman W.E."/>
            <person name="Puehler A."/>
            <person name="Goebel U.B."/>
            <person name="Goesmann A."/>
            <person name="Bloecker H."/>
            <person name="Kaiser O."/>
            <person name="Martinez-Arias R."/>
        </authorList>
    </citation>
    <scope>NUCLEOTIDE SEQUENCE [LARGE SCALE GENOMIC DNA]</scope>
    <source>
        <strain evidence="8">ATCC BAA-461 / DSM 12804 / CCUG 43448 / CIP 107267 / Se-1111R</strain>
    </source>
</reference>
<accession>A9IDI4</accession>
<dbReference type="Proteomes" id="UP000001225">
    <property type="component" value="Chromosome"/>
</dbReference>
<feature type="transmembrane region" description="Helical" evidence="6">
    <location>
        <begin position="284"/>
        <end position="307"/>
    </location>
</feature>
<sequence length="312" mass="34262">MKIAKHSQWVLWAVLLSMPYWMTLLGGYTDLASRLLVIGLAAMATNLLVGHTGVNSFGHAAYFGLGAYATGLTLKYLMPSTPTAFVMGVVVGTLGGMLIGALIVRLRGIYFALATIAFGQVFYFIAFRWNSVTGGDNGLRGFQRLAIDLGFTQLDITSSLAFYYVVLAILALCAYAMATILRSPFGHTLQAIRENERRAQFLSIPVNRHIWIAYTISCFFVSIAGSLYALLNNFASPHDLYWTQSGDFVLMAVIGGMRSFWGPLLGAAIFVLAQDYLSGVTQDWMFFIGMIFVLVVLLIPRGIAGLFQRRAQ</sequence>
<evidence type="ECO:0000313" key="8">
    <source>
        <dbReference type="Proteomes" id="UP000001225"/>
    </source>
</evidence>
<feature type="transmembrane region" description="Helical" evidence="6">
    <location>
        <begin position="248"/>
        <end position="272"/>
    </location>
</feature>
<dbReference type="PANTHER" id="PTHR30482:SF17">
    <property type="entry name" value="ABC TRANSPORTER ATP-BINDING PROTEIN"/>
    <property type="match status" value="1"/>
</dbReference>
<keyword evidence="2" id="KW-1003">Cell membrane</keyword>
<dbReference type="KEGG" id="bpt:Bpet4492"/>
<evidence type="ECO:0000256" key="2">
    <source>
        <dbReference type="ARBA" id="ARBA00022475"/>
    </source>
</evidence>
<dbReference type="InterPro" id="IPR043428">
    <property type="entry name" value="LivM-like"/>
</dbReference>
<dbReference type="Pfam" id="PF02653">
    <property type="entry name" value="BPD_transp_2"/>
    <property type="match status" value="1"/>
</dbReference>
<keyword evidence="5 6" id="KW-0472">Membrane</keyword>
<dbReference type="PANTHER" id="PTHR30482">
    <property type="entry name" value="HIGH-AFFINITY BRANCHED-CHAIN AMINO ACID TRANSPORT SYSTEM PERMEASE"/>
    <property type="match status" value="1"/>
</dbReference>
<evidence type="ECO:0000256" key="3">
    <source>
        <dbReference type="ARBA" id="ARBA00022692"/>
    </source>
</evidence>
<dbReference type="eggNOG" id="COG4177">
    <property type="taxonomic scope" value="Bacteria"/>
</dbReference>
<evidence type="ECO:0000256" key="1">
    <source>
        <dbReference type="ARBA" id="ARBA00004651"/>
    </source>
</evidence>
<feature type="transmembrane region" description="Helical" evidence="6">
    <location>
        <begin position="206"/>
        <end position="228"/>
    </location>
</feature>
<evidence type="ECO:0000313" key="7">
    <source>
        <dbReference type="EMBL" id="CAP44843.1"/>
    </source>
</evidence>
<name>A9IDI4_BORPD</name>
<keyword evidence="3 6" id="KW-0812">Transmembrane</keyword>
<keyword evidence="4 6" id="KW-1133">Transmembrane helix</keyword>
<dbReference type="CDD" id="cd06581">
    <property type="entry name" value="TM_PBP1_LivM_like"/>
    <property type="match status" value="1"/>
</dbReference>
<dbReference type="InterPro" id="IPR001851">
    <property type="entry name" value="ABC_transp_permease"/>
</dbReference>
<dbReference type="GO" id="GO:0015658">
    <property type="term" value="F:branched-chain amino acid transmembrane transporter activity"/>
    <property type="evidence" value="ECO:0007669"/>
    <property type="project" value="InterPro"/>
</dbReference>
<keyword evidence="8" id="KW-1185">Reference proteome</keyword>
<feature type="transmembrane region" description="Helical" evidence="6">
    <location>
        <begin position="9"/>
        <end position="25"/>
    </location>
</feature>
<feature type="transmembrane region" description="Helical" evidence="6">
    <location>
        <begin position="161"/>
        <end position="185"/>
    </location>
</feature>